<evidence type="ECO:0000313" key="4">
    <source>
        <dbReference type="Proteomes" id="UP000095621"/>
    </source>
</evidence>
<name>A0A174YXC2_9FIRM</name>
<accession>A0A174YXC2</accession>
<sequence>MKHCKLIVLCISSIAIVICAVMIIRINVLYPNAEVISYTKDNPVDINGLEVKPIDYSVYTLDEFSEISSEYDRYLKRENKDKKRVVVFTLSVRNTTDDIISYSPSFVMVIEELCASNGAFPIINNDNPSQQSINVLPGEERQLVLKSMLSTSMLKYENFDKIESSTMTLVYSFYPYRRKLVFDKR</sequence>
<gene>
    <name evidence="3" type="ORF">DW811_05330</name>
    <name evidence="2" type="ORF">ERS852490_01030</name>
</gene>
<reference evidence="2 4" key="1">
    <citation type="submission" date="2015-09" db="EMBL/GenBank/DDBJ databases">
        <authorList>
            <consortium name="Pathogen Informatics"/>
        </authorList>
    </citation>
    <scope>NUCLEOTIDE SEQUENCE [LARGE SCALE GENOMIC DNA]</scope>
    <source>
        <strain evidence="2 4">2789STDY5834875</strain>
    </source>
</reference>
<feature type="transmembrane region" description="Helical" evidence="1">
    <location>
        <begin position="6"/>
        <end position="30"/>
    </location>
</feature>
<evidence type="ECO:0000313" key="2">
    <source>
        <dbReference type="EMBL" id="CUQ76391.1"/>
    </source>
</evidence>
<evidence type="ECO:0000256" key="1">
    <source>
        <dbReference type="SAM" id="Phobius"/>
    </source>
</evidence>
<keyword evidence="1" id="KW-0812">Transmembrane</keyword>
<proteinExistence type="predicted"/>
<evidence type="ECO:0000313" key="3">
    <source>
        <dbReference type="EMBL" id="RHD09528.1"/>
    </source>
</evidence>
<keyword evidence="1" id="KW-0472">Membrane</keyword>
<evidence type="ECO:0000313" key="5">
    <source>
        <dbReference type="Proteomes" id="UP000284794"/>
    </source>
</evidence>
<keyword evidence="1" id="KW-1133">Transmembrane helix</keyword>
<dbReference type="Proteomes" id="UP000095621">
    <property type="component" value="Unassembled WGS sequence"/>
</dbReference>
<protein>
    <recommendedName>
        <fullName evidence="6">DUF5028 domain-containing protein</fullName>
    </recommendedName>
</protein>
<dbReference type="RefSeq" id="WP_055215086.1">
    <property type="nucleotide sequence ID" value="NZ_CZBU01000002.1"/>
</dbReference>
<reference evidence="3 5" key="2">
    <citation type="submission" date="2018-08" db="EMBL/GenBank/DDBJ databases">
        <title>A genome reference for cultivated species of the human gut microbiota.</title>
        <authorList>
            <person name="Zou Y."/>
            <person name="Xue W."/>
            <person name="Luo G."/>
        </authorList>
    </citation>
    <scope>NUCLEOTIDE SEQUENCE [LARGE SCALE GENOMIC DNA]</scope>
    <source>
        <strain evidence="3 5">AM32-2AC</strain>
    </source>
</reference>
<organism evidence="2 4">
    <name type="scientific">Lachnospira eligens</name>
    <dbReference type="NCBI Taxonomy" id="39485"/>
    <lineage>
        <taxon>Bacteria</taxon>
        <taxon>Bacillati</taxon>
        <taxon>Bacillota</taxon>
        <taxon>Clostridia</taxon>
        <taxon>Lachnospirales</taxon>
        <taxon>Lachnospiraceae</taxon>
        <taxon>Lachnospira</taxon>
    </lineage>
</organism>
<evidence type="ECO:0008006" key="6">
    <source>
        <dbReference type="Google" id="ProtNLM"/>
    </source>
</evidence>
<dbReference type="EMBL" id="QSIS01000005">
    <property type="protein sequence ID" value="RHD09528.1"/>
    <property type="molecule type" value="Genomic_DNA"/>
</dbReference>
<dbReference type="Proteomes" id="UP000284794">
    <property type="component" value="Unassembled WGS sequence"/>
</dbReference>
<dbReference type="EMBL" id="CZBU01000002">
    <property type="protein sequence ID" value="CUQ76391.1"/>
    <property type="molecule type" value="Genomic_DNA"/>
</dbReference>
<dbReference type="AlphaFoldDB" id="A0A174YXC2"/>